<evidence type="ECO:0000256" key="1">
    <source>
        <dbReference type="ARBA" id="ARBA00009755"/>
    </source>
</evidence>
<dbReference type="InterPro" id="IPR008930">
    <property type="entry name" value="Terpenoid_cyclase/PrenylTrfase"/>
</dbReference>
<dbReference type="PROSITE" id="PS01074">
    <property type="entry name" value="TERPENE_SYNTHASES"/>
    <property type="match status" value="1"/>
</dbReference>
<evidence type="ECO:0000313" key="6">
    <source>
        <dbReference type="Proteomes" id="UP000541444"/>
    </source>
</evidence>
<dbReference type="InterPro" id="IPR002365">
    <property type="entry name" value="Terpene_synthase_CS"/>
</dbReference>
<organism evidence="5 6">
    <name type="scientific">Kingdonia uniflora</name>
    <dbReference type="NCBI Taxonomy" id="39325"/>
    <lineage>
        <taxon>Eukaryota</taxon>
        <taxon>Viridiplantae</taxon>
        <taxon>Streptophyta</taxon>
        <taxon>Embryophyta</taxon>
        <taxon>Tracheophyta</taxon>
        <taxon>Spermatophyta</taxon>
        <taxon>Magnoliopsida</taxon>
        <taxon>Ranunculales</taxon>
        <taxon>Circaeasteraceae</taxon>
        <taxon>Kingdonia</taxon>
    </lineage>
</organism>
<dbReference type="SUPFAM" id="SSF48239">
    <property type="entry name" value="Terpenoid cyclases/Protein prenyltransferases"/>
    <property type="match status" value="1"/>
</dbReference>
<keyword evidence="3" id="KW-0413">Isomerase</keyword>
<reference evidence="5 6" key="1">
    <citation type="journal article" date="2020" name="IScience">
        <title>Genome Sequencing of the Endangered Kingdonia uniflora (Circaeasteraceae, Ranunculales) Reveals Potential Mechanisms of Evolutionary Specialization.</title>
        <authorList>
            <person name="Sun Y."/>
            <person name="Deng T."/>
            <person name="Zhang A."/>
            <person name="Moore M.J."/>
            <person name="Landis J.B."/>
            <person name="Lin N."/>
            <person name="Zhang H."/>
            <person name="Zhang X."/>
            <person name="Huang J."/>
            <person name="Zhang X."/>
            <person name="Sun H."/>
            <person name="Wang H."/>
        </authorList>
    </citation>
    <scope>NUCLEOTIDE SEQUENCE [LARGE SCALE GENOMIC DNA]</scope>
    <source>
        <strain evidence="5">TB1705</strain>
        <tissue evidence="5">Leaf</tissue>
    </source>
</reference>
<gene>
    <name evidence="5" type="ORF">GIB67_025198</name>
</gene>
<dbReference type="GO" id="GO:0016866">
    <property type="term" value="F:intramolecular transferase activity"/>
    <property type="evidence" value="ECO:0007669"/>
    <property type="project" value="InterPro"/>
</dbReference>
<evidence type="ECO:0000256" key="2">
    <source>
        <dbReference type="ARBA" id="ARBA00022737"/>
    </source>
</evidence>
<keyword evidence="2" id="KW-0677">Repeat</keyword>
<name>A0A7J7N8H6_9MAGN</name>
<dbReference type="Proteomes" id="UP000541444">
    <property type="component" value="Unassembled WGS sequence"/>
</dbReference>
<dbReference type="Pfam" id="PF13243">
    <property type="entry name" value="SQHop_cyclase_C"/>
    <property type="match status" value="1"/>
</dbReference>
<dbReference type="GO" id="GO:0005811">
    <property type="term" value="C:lipid droplet"/>
    <property type="evidence" value="ECO:0007669"/>
    <property type="project" value="InterPro"/>
</dbReference>
<dbReference type="InterPro" id="IPR018333">
    <property type="entry name" value="Squalene_cyclase"/>
</dbReference>
<keyword evidence="6" id="KW-1185">Reference proteome</keyword>
<proteinExistence type="inferred from homology"/>
<comment type="similarity">
    <text evidence="1">Belongs to the terpene cyclase/mutase family.</text>
</comment>
<dbReference type="GO" id="GO:0016104">
    <property type="term" value="P:triterpenoid biosynthetic process"/>
    <property type="evidence" value="ECO:0007669"/>
    <property type="project" value="InterPro"/>
</dbReference>
<evidence type="ECO:0000259" key="4">
    <source>
        <dbReference type="Pfam" id="PF13243"/>
    </source>
</evidence>
<sequence length="185" mass="21063">SENGGLSAWEPATAHEWLEVLNPAEFFQDIVIEHEYVECTASTIQALAVLMKLYPGHQKKEIETFIAKAVRYLENQQMLDGSWYGCWGICFIYGSWFALRGLAAAGKNCNNSLTVRKAYEFLLSTQLASGGWGESYSESKRGNRRLDMHSQTKTPPENAHGYDIKYQEEQRQETKNVIIRRSCLT</sequence>
<dbReference type="AlphaFoldDB" id="A0A7J7N8H6"/>
<feature type="non-terminal residue" evidence="5">
    <location>
        <position position="1"/>
    </location>
</feature>
<dbReference type="InterPro" id="IPR032696">
    <property type="entry name" value="SQ_cyclase_C"/>
</dbReference>
<comment type="caution">
    <text evidence="5">The sequence shown here is derived from an EMBL/GenBank/DDBJ whole genome shotgun (WGS) entry which is preliminary data.</text>
</comment>
<dbReference type="EMBL" id="JACGCM010000999">
    <property type="protein sequence ID" value="KAF6163334.1"/>
    <property type="molecule type" value="Genomic_DNA"/>
</dbReference>
<evidence type="ECO:0000313" key="5">
    <source>
        <dbReference type="EMBL" id="KAF6163334.1"/>
    </source>
</evidence>
<dbReference type="Gene3D" id="1.50.10.20">
    <property type="match status" value="1"/>
</dbReference>
<feature type="domain" description="Squalene cyclase C-terminal" evidence="4">
    <location>
        <begin position="1"/>
        <end position="145"/>
    </location>
</feature>
<dbReference type="PANTHER" id="PTHR11764:SF58">
    <property type="entry name" value="BETA-AMYRIN SYNTHASE-RELATED"/>
    <property type="match status" value="1"/>
</dbReference>
<dbReference type="PANTHER" id="PTHR11764">
    <property type="entry name" value="TERPENE CYCLASE/MUTASE FAMILY MEMBER"/>
    <property type="match status" value="1"/>
</dbReference>
<accession>A0A7J7N8H6</accession>
<evidence type="ECO:0000256" key="3">
    <source>
        <dbReference type="ARBA" id="ARBA00023235"/>
    </source>
</evidence>
<protein>
    <recommendedName>
        <fullName evidence="4">Squalene cyclase C-terminal domain-containing protein</fullName>
    </recommendedName>
</protein>
<dbReference type="OrthoDB" id="21502at2759"/>